<proteinExistence type="predicted"/>
<reference evidence="2 3" key="1">
    <citation type="journal article" date="2019" name="Syst. Appl. Microbiol.">
        <title>Polyphasic characterization of two novel Lactobacillus spp. isolated from blown salami packages: Description of Lactobacillus halodurans sp. nov. and Lactobacillus salsicarnum sp. nov.</title>
        <authorList>
            <person name="Schuster J.A."/>
            <person name="Klingl A."/>
            <person name="Vogel R.F."/>
            <person name="Ehrmann M.A."/>
        </authorList>
    </citation>
    <scope>NUCLEOTIDE SEQUENCE [LARGE SCALE GENOMIC DNA]</scope>
    <source>
        <strain evidence="2 3">TMW 1.2172</strain>
    </source>
</reference>
<dbReference type="Proteomes" id="UP000414364">
    <property type="component" value="Unassembled WGS sequence"/>
</dbReference>
<gene>
    <name evidence="2" type="ORF">FHL06_12155</name>
</gene>
<feature type="non-terminal residue" evidence="2">
    <location>
        <position position="1"/>
    </location>
</feature>
<name>A0A5P0ZS74_9LACO</name>
<organism evidence="2 3">
    <name type="scientific">Companilactobacillus halodurans</name>
    <dbReference type="NCBI Taxonomy" id="2584183"/>
    <lineage>
        <taxon>Bacteria</taxon>
        <taxon>Bacillati</taxon>
        <taxon>Bacillota</taxon>
        <taxon>Bacilli</taxon>
        <taxon>Lactobacillales</taxon>
        <taxon>Lactobacillaceae</taxon>
        <taxon>Companilactobacillus</taxon>
    </lineage>
</organism>
<evidence type="ECO:0000256" key="1">
    <source>
        <dbReference type="SAM" id="MobiDB-lite"/>
    </source>
</evidence>
<feature type="region of interest" description="Disordered" evidence="1">
    <location>
        <begin position="88"/>
        <end position="109"/>
    </location>
</feature>
<dbReference type="AlphaFoldDB" id="A0A5P0ZS74"/>
<evidence type="ECO:0000313" key="2">
    <source>
        <dbReference type="EMBL" id="MQS77076.1"/>
    </source>
</evidence>
<sequence>VIKPIKEELTPLFRGLTVRKKYGKGRGKPVIGYSFTWKPEKKDANDFSQGQFQDERQKLFNIQHNGELTEQEKWRAIDKVKGLTLGSTEEQAVAEKQAEHDKKIRDQARKEALAELRKGFGKHA</sequence>
<protein>
    <submittedName>
        <fullName evidence="2">Replication initiation protein</fullName>
    </submittedName>
</protein>
<accession>A0A5P0ZS74</accession>
<evidence type="ECO:0000313" key="3">
    <source>
        <dbReference type="Proteomes" id="UP000414364"/>
    </source>
</evidence>
<dbReference type="EMBL" id="VDFP01000053">
    <property type="protein sequence ID" value="MQS77076.1"/>
    <property type="molecule type" value="Genomic_DNA"/>
</dbReference>
<feature type="compositionally biased region" description="Basic and acidic residues" evidence="1">
    <location>
        <begin position="96"/>
        <end position="109"/>
    </location>
</feature>
<comment type="caution">
    <text evidence="2">The sequence shown here is derived from an EMBL/GenBank/DDBJ whole genome shotgun (WGS) entry which is preliminary data.</text>
</comment>